<dbReference type="Proteomes" id="UP000515512">
    <property type="component" value="Chromosome"/>
</dbReference>
<proteinExistence type="predicted"/>
<name>A0A7D6ZVR2_9NOCA</name>
<sequence>MAADEQCEHCGWPTARPFQTISRHPTSEGTVTYTRCACGALRVTLSPTAFGITRTIRRNPS</sequence>
<evidence type="ECO:0000313" key="1">
    <source>
        <dbReference type="EMBL" id="QLY29869.1"/>
    </source>
</evidence>
<reference evidence="1 2" key="1">
    <citation type="submission" date="2020-07" db="EMBL/GenBank/DDBJ databases">
        <authorList>
            <person name="Zhuang K."/>
            <person name="Ran Y."/>
        </authorList>
    </citation>
    <scope>NUCLEOTIDE SEQUENCE [LARGE SCALE GENOMIC DNA]</scope>
    <source>
        <strain evidence="1 2">WCH-YHL-001</strain>
    </source>
</reference>
<dbReference type="EMBL" id="CP059399">
    <property type="protein sequence ID" value="QLY29869.1"/>
    <property type="molecule type" value="Genomic_DNA"/>
</dbReference>
<accession>A0A7D6ZVR2</accession>
<organism evidence="1 2">
    <name type="scientific">Nocardia huaxiensis</name>
    <dbReference type="NCBI Taxonomy" id="2755382"/>
    <lineage>
        <taxon>Bacteria</taxon>
        <taxon>Bacillati</taxon>
        <taxon>Actinomycetota</taxon>
        <taxon>Actinomycetes</taxon>
        <taxon>Mycobacteriales</taxon>
        <taxon>Nocardiaceae</taxon>
        <taxon>Nocardia</taxon>
    </lineage>
</organism>
<protein>
    <submittedName>
        <fullName evidence="1">Uncharacterized protein</fullName>
    </submittedName>
</protein>
<keyword evidence="2" id="KW-1185">Reference proteome</keyword>
<dbReference type="RefSeq" id="WP_181581072.1">
    <property type="nucleotide sequence ID" value="NZ_CP059399.1"/>
</dbReference>
<gene>
    <name evidence="1" type="ORF">H0264_32415</name>
</gene>
<dbReference type="AlphaFoldDB" id="A0A7D6ZVR2"/>
<dbReference type="KEGG" id="nhu:H0264_32415"/>
<evidence type="ECO:0000313" key="2">
    <source>
        <dbReference type="Proteomes" id="UP000515512"/>
    </source>
</evidence>